<evidence type="ECO:0000313" key="3">
    <source>
        <dbReference type="EMBL" id="MFC5730292.1"/>
    </source>
</evidence>
<dbReference type="InterPro" id="IPR012347">
    <property type="entry name" value="Ferritin-like"/>
</dbReference>
<organism evidence="3 4">
    <name type="scientific">Nocardioides vastitatis</name>
    <dbReference type="NCBI Taxonomy" id="2568655"/>
    <lineage>
        <taxon>Bacteria</taxon>
        <taxon>Bacillati</taxon>
        <taxon>Actinomycetota</taxon>
        <taxon>Actinomycetes</taxon>
        <taxon>Propionibacteriales</taxon>
        <taxon>Nocardioidaceae</taxon>
        <taxon>Nocardioides</taxon>
    </lineage>
</organism>
<evidence type="ECO:0000256" key="1">
    <source>
        <dbReference type="SAM" id="MobiDB-lite"/>
    </source>
</evidence>
<keyword evidence="4" id="KW-1185">Reference proteome</keyword>
<evidence type="ECO:0000259" key="2">
    <source>
        <dbReference type="Pfam" id="PF03713"/>
    </source>
</evidence>
<dbReference type="PANTHER" id="PTHR36933:SF1">
    <property type="entry name" value="SLL0788 PROTEIN"/>
    <property type="match status" value="1"/>
</dbReference>
<dbReference type="EMBL" id="JBHSNS010000008">
    <property type="protein sequence ID" value="MFC5730292.1"/>
    <property type="molecule type" value="Genomic_DNA"/>
</dbReference>
<protein>
    <submittedName>
        <fullName evidence="3">DUF305 domain-containing protein</fullName>
    </submittedName>
</protein>
<dbReference type="InterPro" id="IPR005183">
    <property type="entry name" value="DUF305_CopM-like"/>
</dbReference>
<dbReference type="Gene3D" id="1.20.1260.10">
    <property type="match status" value="1"/>
</dbReference>
<sequence length="222" mass="23807">MSRSRSLPLAVLAVVAALVLSGCLEKEDAERRESRSPAVLQPGGPGEAASTVEPGATAEQAEFAHDDVAFMQMMIPHHAQALTMSELAPTRAESPAVKSLARRILAAQRPEILLMSAWLADRNLAVPSATDAPADFDHGEHGHVTMHGMLTDAQVQALRSARGREFDRLFLRGMIQHHRGAITMADPVATAGADVQVTELANEIVTGQGAEIDRMRDLLARL</sequence>
<feature type="compositionally biased region" description="Basic and acidic residues" evidence="1">
    <location>
        <begin position="26"/>
        <end position="35"/>
    </location>
</feature>
<feature type="domain" description="DUF305" evidence="2">
    <location>
        <begin position="67"/>
        <end position="219"/>
    </location>
</feature>
<reference evidence="4" key="1">
    <citation type="journal article" date="2019" name="Int. J. Syst. Evol. Microbiol.">
        <title>The Global Catalogue of Microorganisms (GCM) 10K type strain sequencing project: providing services to taxonomists for standard genome sequencing and annotation.</title>
        <authorList>
            <consortium name="The Broad Institute Genomics Platform"/>
            <consortium name="The Broad Institute Genome Sequencing Center for Infectious Disease"/>
            <person name="Wu L."/>
            <person name="Ma J."/>
        </authorList>
    </citation>
    <scope>NUCLEOTIDE SEQUENCE [LARGE SCALE GENOMIC DNA]</scope>
    <source>
        <strain evidence="4">YIM 94188</strain>
    </source>
</reference>
<feature type="region of interest" description="Disordered" evidence="1">
    <location>
        <begin position="26"/>
        <end position="53"/>
    </location>
</feature>
<dbReference type="PANTHER" id="PTHR36933">
    <property type="entry name" value="SLL0788 PROTEIN"/>
    <property type="match status" value="1"/>
</dbReference>
<dbReference type="Pfam" id="PF03713">
    <property type="entry name" value="DUF305"/>
    <property type="match status" value="1"/>
</dbReference>
<name>A0ABW0ZIX9_9ACTN</name>
<proteinExistence type="predicted"/>
<comment type="caution">
    <text evidence="3">The sequence shown here is derived from an EMBL/GenBank/DDBJ whole genome shotgun (WGS) entry which is preliminary data.</text>
</comment>
<accession>A0ABW0ZIX9</accession>
<dbReference type="Proteomes" id="UP001596072">
    <property type="component" value="Unassembled WGS sequence"/>
</dbReference>
<gene>
    <name evidence="3" type="ORF">ACFPQB_15320</name>
</gene>
<evidence type="ECO:0000313" key="4">
    <source>
        <dbReference type="Proteomes" id="UP001596072"/>
    </source>
</evidence>
<dbReference type="PROSITE" id="PS51257">
    <property type="entry name" value="PROKAR_LIPOPROTEIN"/>
    <property type="match status" value="1"/>
</dbReference>
<dbReference type="RefSeq" id="WP_136436536.1">
    <property type="nucleotide sequence ID" value="NZ_JBHSNS010000008.1"/>
</dbReference>